<organism evidence="2 3">
    <name type="scientific">Phyllosticta capitalensis</name>
    <dbReference type="NCBI Taxonomy" id="121624"/>
    <lineage>
        <taxon>Eukaryota</taxon>
        <taxon>Fungi</taxon>
        <taxon>Dikarya</taxon>
        <taxon>Ascomycota</taxon>
        <taxon>Pezizomycotina</taxon>
        <taxon>Dothideomycetes</taxon>
        <taxon>Dothideomycetes incertae sedis</taxon>
        <taxon>Botryosphaeriales</taxon>
        <taxon>Phyllostictaceae</taxon>
        <taxon>Phyllosticta</taxon>
    </lineage>
</organism>
<accession>A0ABR1YDW6</accession>
<feature type="transmembrane region" description="Helical" evidence="1">
    <location>
        <begin position="106"/>
        <end position="132"/>
    </location>
</feature>
<dbReference type="Proteomes" id="UP001492380">
    <property type="component" value="Unassembled WGS sequence"/>
</dbReference>
<keyword evidence="1" id="KW-1133">Transmembrane helix</keyword>
<evidence type="ECO:0000313" key="2">
    <source>
        <dbReference type="EMBL" id="KAK8227052.1"/>
    </source>
</evidence>
<proteinExistence type="predicted"/>
<dbReference type="EMBL" id="JBBWRZ010000010">
    <property type="protein sequence ID" value="KAK8227052.1"/>
    <property type="molecule type" value="Genomic_DNA"/>
</dbReference>
<protein>
    <submittedName>
        <fullName evidence="2">Uncharacterized protein</fullName>
    </submittedName>
</protein>
<keyword evidence="1" id="KW-0472">Membrane</keyword>
<keyword evidence="1" id="KW-0812">Transmembrane</keyword>
<keyword evidence="3" id="KW-1185">Reference proteome</keyword>
<gene>
    <name evidence="2" type="ORF">HDK90DRAFT_513626</name>
</gene>
<evidence type="ECO:0000313" key="3">
    <source>
        <dbReference type="Proteomes" id="UP001492380"/>
    </source>
</evidence>
<evidence type="ECO:0000256" key="1">
    <source>
        <dbReference type="SAM" id="Phobius"/>
    </source>
</evidence>
<name>A0ABR1YDW6_9PEZI</name>
<sequence length="197" mass="22100">MPTNTLERQREENARLVTVLLDVSSTLGQLIKQEKPDVTSKRQIAKLAGLCKEIEDVTAAQQAIGHQLRPPAPPFWLDLSSRIRRAIPISGNTAESVGLVRDPLLFVIRATVLCGFVLVAFVFDAVLVAFLVRVYDWLILPVWPYLERILVATDVLVLESDWAKWVGEAVTQAFECISKFETWLACVLLPKGYCYDC</sequence>
<comment type="caution">
    <text evidence="2">The sequence shown here is derived from an EMBL/GenBank/DDBJ whole genome shotgun (WGS) entry which is preliminary data.</text>
</comment>
<reference evidence="2 3" key="1">
    <citation type="submission" date="2024-04" db="EMBL/GenBank/DDBJ databases">
        <title>Phyllosticta paracitricarpa is synonymous to the EU quarantine fungus P. citricarpa based on phylogenomic analyses.</title>
        <authorList>
            <consortium name="Lawrence Berkeley National Laboratory"/>
            <person name="Van Ingen-Buijs V.A."/>
            <person name="Van Westerhoven A.C."/>
            <person name="Haridas S."/>
            <person name="Skiadas P."/>
            <person name="Martin F."/>
            <person name="Groenewald J.Z."/>
            <person name="Crous P.W."/>
            <person name="Seidl M.F."/>
        </authorList>
    </citation>
    <scope>NUCLEOTIDE SEQUENCE [LARGE SCALE GENOMIC DNA]</scope>
    <source>
        <strain evidence="2 3">CBS 123374</strain>
    </source>
</reference>